<dbReference type="PANTHER" id="PTHR35400:SF3">
    <property type="entry name" value="SLL1072 PROTEIN"/>
    <property type="match status" value="1"/>
</dbReference>
<keyword evidence="2" id="KW-0378">Hydrolase</keyword>
<dbReference type="CDD" id="cd06260">
    <property type="entry name" value="DUF820-like"/>
    <property type="match status" value="1"/>
</dbReference>
<dbReference type="InterPro" id="IPR008538">
    <property type="entry name" value="Uma2"/>
</dbReference>
<dbReference type="EMBL" id="RBAM01000002">
    <property type="protein sequence ID" value="RKN76687.1"/>
    <property type="molecule type" value="Genomic_DNA"/>
</dbReference>
<dbReference type="PANTHER" id="PTHR35400">
    <property type="entry name" value="SLR1083 PROTEIN"/>
    <property type="match status" value="1"/>
</dbReference>
<protein>
    <submittedName>
        <fullName evidence="2">Uma2 family endonuclease</fullName>
    </submittedName>
</protein>
<dbReference type="InterPro" id="IPR011335">
    <property type="entry name" value="Restrct_endonuc-II-like"/>
</dbReference>
<evidence type="ECO:0000313" key="3">
    <source>
        <dbReference type="Proteomes" id="UP000270343"/>
    </source>
</evidence>
<keyword evidence="2" id="KW-0540">Nuclease</keyword>
<dbReference type="Gene3D" id="3.90.1570.10">
    <property type="entry name" value="tt1808, chain A"/>
    <property type="match status" value="1"/>
</dbReference>
<keyword evidence="2" id="KW-0255">Endonuclease</keyword>
<dbReference type="OrthoDB" id="4316356at2"/>
<sequence length="185" mass="21030">MADSGEQSFDDMFELLYEIVPEGFKGEIVGGAIFMTPQRSTHWEIIADVLLQMKMRFGRSSKIMSDVRLDLPGSDNAFAPDLFKLSDDAERDEKNRWRHQDVEFVLEVISRGTIDNDYGKKKTAYAVGEIPVYLIANPYTGRCHLHTLPKDGEYWGNLTVEFGQPIDLTDTALDMTLETDRFPQG</sequence>
<dbReference type="InterPro" id="IPR012296">
    <property type="entry name" value="Nuclease_put_TT1808"/>
</dbReference>
<dbReference type="SUPFAM" id="SSF52980">
    <property type="entry name" value="Restriction endonuclease-like"/>
    <property type="match status" value="1"/>
</dbReference>
<proteinExistence type="predicted"/>
<dbReference type="GO" id="GO:0004519">
    <property type="term" value="F:endonuclease activity"/>
    <property type="evidence" value="ECO:0007669"/>
    <property type="project" value="UniProtKB-KW"/>
</dbReference>
<gene>
    <name evidence="2" type="ORF">D7231_04990</name>
</gene>
<dbReference type="Pfam" id="PF05685">
    <property type="entry name" value="Uma2"/>
    <property type="match status" value="1"/>
</dbReference>
<feature type="domain" description="Putative restriction endonuclease" evidence="1">
    <location>
        <begin position="15"/>
        <end position="174"/>
    </location>
</feature>
<evidence type="ECO:0000313" key="2">
    <source>
        <dbReference type="EMBL" id="RKN76687.1"/>
    </source>
</evidence>
<comment type="caution">
    <text evidence="2">The sequence shown here is derived from an EMBL/GenBank/DDBJ whole genome shotgun (WGS) entry which is preliminary data.</text>
</comment>
<accession>A0A3B0BXZ3</accession>
<organism evidence="2 3">
    <name type="scientific">Streptomyces klenkii</name>
    <dbReference type="NCBI Taxonomy" id="1420899"/>
    <lineage>
        <taxon>Bacteria</taxon>
        <taxon>Bacillati</taxon>
        <taxon>Actinomycetota</taxon>
        <taxon>Actinomycetes</taxon>
        <taxon>Kitasatosporales</taxon>
        <taxon>Streptomycetaceae</taxon>
        <taxon>Streptomyces</taxon>
    </lineage>
</organism>
<dbReference type="Proteomes" id="UP000270343">
    <property type="component" value="Unassembled WGS sequence"/>
</dbReference>
<name>A0A3B0BXZ3_9ACTN</name>
<dbReference type="AlphaFoldDB" id="A0A3B0BXZ3"/>
<evidence type="ECO:0000259" key="1">
    <source>
        <dbReference type="Pfam" id="PF05685"/>
    </source>
</evidence>
<reference evidence="2 3" key="1">
    <citation type="journal article" date="2015" name="Antonie Van Leeuwenhoek">
        <title>Streptomyces klenkii sp. nov., isolated from deep marine sediment.</title>
        <authorList>
            <person name="Veyisoglu A."/>
            <person name="Sahin N."/>
        </authorList>
    </citation>
    <scope>NUCLEOTIDE SEQUENCE [LARGE SCALE GENOMIC DNA]</scope>
    <source>
        <strain evidence="2 3">KCTC 29202</strain>
    </source>
</reference>
<keyword evidence="3" id="KW-1185">Reference proteome</keyword>